<reference evidence="2 3" key="2">
    <citation type="submission" date="2018-11" db="EMBL/GenBank/DDBJ databases">
        <authorList>
            <consortium name="Pathogen Informatics"/>
        </authorList>
    </citation>
    <scope>NUCLEOTIDE SEQUENCE [LARGE SCALE GENOMIC DNA]</scope>
    <source>
        <strain evidence="2 3">Egypt</strain>
    </source>
</reference>
<evidence type="ECO:0000256" key="1">
    <source>
        <dbReference type="SAM" id="MobiDB-lite"/>
    </source>
</evidence>
<keyword evidence="3" id="KW-1185">Reference proteome</keyword>
<feature type="compositionally biased region" description="Basic and acidic residues" evidence="1">
    <location>
        <begin position="239"/>
        <end position="253"/>
    </location>
</feature>
<evidence type="ECO:0000313" key="3">
    <source>
        <dbReference type="Proteomes" id="UP000272942"/>
    </source>
</evidence>
<dbReference type="EMBL" id="UZAN01056503">
    <property type="protein sequence ID" value="VDP91289.1"/>
    <property type="molecule type" value="Genomic_DNA"/>
</dbReference>
<proteinExistence type="predicted"/>
<name>A0A183B482_9TREM</name>
<dbReference type="WBParaSite" id="ECPE_0001405701-mRNA-1">
    <property type="protein sequence ID" value="ECPE_0001405701-mRNA-1"/>
    <property type="gene ID" value="ECPE_0001405701"/>
</dbReference>
<feature type="region of interest" description="Disordered" evidence="1">
    <location>
        <begin position="230"/>
        <end position="257"/>
    </location>
</feature>
<reference evidence="4" key="1">
    <citation type="submission" date="2016-06" db="UniProtKB">
        <authorList>
            <consortium name="WormBaseParasite"/>
        </authorList>
    </citation>
    <scope>IDENTIFICATION</scope>
</reference>
<evidence type="ECO:0000313" key="2">
    <source>
        <dbReference type="EMBL" id="VDP91289.1"/>
    </source>
</evidence>
<dbReference type="OrthoDB" id="6285382at2759"/>
<sequence>MSETDVLKRSRVDVEHPVRRGRVGPYTLPEKQALIDLVTQTRNSLRNIPTQMTADQYKQIWVNISNCMHAKGWPKRPWKGLRLKAQQMLSSSVENGYMRSFEGSPPTSHVGSCPALCPGVAVTVSSSSNVSSSVVSTPPPLLSSSEASAETVMRLTNSRCVNSVTSGNDAGGPLIVNVCSRAVNGSETVHKPVTTEQSSLPITSSTADGYRVLEVPNNDLILGGDRIELLDSSDDESDDTVRDDQRMDPHKSVQQDTPNVANAYTAMVPRRYVLF</sequence>
<gene>
    <name evidence="2" type="ORF">ECPE_LOCUS14017</name>
</gene>
<organism evidence="4">
    <name type="scientific">Echinostoma caproni</name>
    <dbReference type="NCBI Taxonomy" id="27848"/>
    <lineage>
        <taxon>Eukaryota</taxon>
        <taxon>Metazoa</taxon>
        <taxon>Spiralia</taxon>
        <taxon>Lophotrochozoa</taxon>
        <taxon>Platyhelminthes</taxon>
        <taxon>Trematoda</taxon>
        <taxon>Digenea</taxon>
        <taxon>Plagiorchiida</taxon>
        <taxon>Echinostomata</taxon>
        <taxon>Echinostomatoidea</taxon>
        <taxon>Echinostomatidae</taxon>
        <taxon>Echinostoma</taxon>
    </lineage>
</organism>
<protein>
    <submittedName>
        <fullName evidence="4">Regulatory protein zeste</fullName>
    </submittedName>
</protein>
<dbReference type="Proteomes" id="UP000272942">
    <property type="component" value="Unassembled WGS sequence"/>
</dbReference>
<accession>A0A183B482</accession>
<dbReference type="AlphaFoldDB" id="A0A183B482"/>
<evidence type="ECO:0000313" key="4">
    <source>
        <dbReference type="WBParaSite" id="ECPE_0001405701-mRNA-1"/>
    </source>
</evidence>